<keyword evidence="3" id="KW-1185">Reference proteome</keyword>
<comment type="caution">
    <text evidence="2">The sequence shown here is derived from an EMBL/GenBank/DDBJ whole genome shotgun (WGS) entry which is preliminary data.</text>
</comment>
<reference evidence="2" key="2">
    <citation type="journal article" date="2023" name="Science">
        <title>Genomic signatures of disease resistance in endangered staghorn corals.</title>
        <authorList>
            <person name="Vollmer S.V."/>
            <person name="Selwyn J.D."/>
            <person name="Despard B.A."/>
            <person name="Roesel C.L."/>
        </authorList>
    </citation>
    <scope>NUCLEOTIDE SEQUENCE</scope>
    <source>
        <strain evidence="2">K2</strain>
    </source>
</reference>
<dbReference type="Proteomes" id="UP001249851">
    <property type="component" value="Unassembled WGS sequence"/>
</dbReference>
<dbReference type="AlphaFoldDB" id="A0AAD9QMC3"/>
<name>A0AAD9QMC3_ACRCE</name>
<organism evidence="2 3">
    <name type="scientific">Acropora cervicornis</name>
    <name type="common">Staghorn coral</name>
    <dbReference type="NCBI Taxonomy" id="6130"/>
    <lineage>
        <taxon>Eukaryota</taxon>
        <taxon>Metazoa</taxon>
        <taxon>Cnidaria</taxon>
        <taxon>Anthozoa</taxon>
        <taxon>Hexacorallia</taxon>
        <taxon>Scleractinia</taxon>
        <taxon>Astrocoeniina</taxon>
        <taxon>Acroporidae</taxon>
        <taxon>Acropora</taxon>
    </lineage>
</organism>
<reference evidence="2" key="1">
    <citation type="journal article" date="2023" name="G3 (Bethesda)">
        <title>Whole genome assembly and annotation of the endangered Caribbean coral Acropora cervicornis.</title>
        <authorList>
            <person name="Selwyn J.D."/>
            <person name="Vollmer S.V."/>
        </authorList>
    </citation>
    <scope>NUCLEOTIDE SEQUENCE</scope>
    <source>
        <strain evidence="2">K2</strain>
    </source>
</reference>
<feature type="compositionally biased region" description="Basic and acidic residues" evidence="1">
    <location>
        <begin position="1"/>
        <end position="13"/>
    </location>
</feature>
<evidence type="ECO:0000256" key="1">
    <source>
        <dbReference type="SAM" id="MobiDB-lite"/>
    </source>
</evidence>
<sequence>MFKGQIHDDELQPGRKNSPILANRSRHKRLSMTAEAECLRKLDCIQLNPRKLPLLLFEVSFEREVGFDPYPGIRHVRRQREQMWTVSLPFCVNKQ</sequence>
<accession>A0AAD9QMC3</accession>
<proteinExistence type="predicted"/>
<protein>
    <submittedName>
        <fullName evidence="2">Uncharacterized protein</fullName>
    </submittedName>
</protein>
<dbReference type="EMBL" id="JARQWQ010000024">
    <property type="protein sequence ID" value="KAK2563888.1"/>
    <property type="molecule type" value="Genomic_DNA"/>
</dbReference>
<evidence type="ECO:0000313" key="3">
    <source>
        <dbReference type="Proteomes" id="UP001249851"/>
    </source>
</evidence>
<feature type="region of interest" description="Disordered" evidence="1">
    <location>
        <begin position="1"/>
        <end position="26"/>
    </location>
</feature>
<evidence type="ECO:0000313" key="2">
    <source>
        <dbReference type="EMBL" id="KAK2563888.1"/>
    </source>
</evidence>
<gene>
    <name evidence="2" type="ORF">P5673_012896</name>
</gene>